<dbReference type="SUPFAM" id="SSF55961">
    <property type="entry name" value="Bet v1-like"/>
    <property type="match status" value="1"/>
</dbReference>
<dbReference type="Proteomes" id="UP000061135">
    <property type="component" value="Chromosome"/>
</dbReference>
<reference evidence="4 5" key="1">
    <citation type="submission" date="2014-03" db="EMBL/GenBank/DDBJ databases">
        <title>Genome of Polynucleobacter strain MWH-MoK4.</title>
        <authorList>
            <person name="Hahn M.W."/>
        </authorList>
    </citation>
    <scope>NUCLEOTIDE SEQUENCE [LARGE SCALE GENOMIC DNA]</scope>
    <source>
        <strain evidence="4 5">MWH-MoK4</strain>
    </source>
</reference>
<evidence type="ECO:0000256" key="2">
    <source>
        <dbReference type="SAM" id="SignalP"/>
    </source>
</evidence>
<name>A0A0E3ZLH5_9BURK</name>
<dbReference type="STRING" id="1835254.CL55_00020290"/>
<comment type="similarity">
    <text evidence="1">Belongs to the ribosome association toxin RatA family.</text>
</comment>
<dbReference type="PATRIC" id="fig|576611.7.peg.2058"/>
<keyword evidence="2" id="KW-0732">Signal</keyword>
<organism evidence="4 5">
    <name type="scientific">Polynucleobacter duraquae</name>
    <dbReference type="NCBI Taxonomy" id="1835254"/>
    <lineage>
        <taxon>Bacteria</taxon>
        <taxon>Pseudomonadati</taxon>
        <taxon>Pseudomonadota</taxon>
        <taxon>Betaproteobacteria</taxon>
        <taxon>Burkholderiales</taxon>
        <taxon>Burkholderiaceae</taxon>
        <taxon>Polynucleobacter</taxon>
    </lineage>
</organism>
<dbReference type="KEGG" id="pdq:CL55_00020290"/>
<dbReference type="InterPro" id="IPR023393">
    <property type="entry name" value="START-like_dom_sf"/>
</dbReference>
<sequence>MKQLLYFFLIASFGIALAQESSSAYDLKVAVTRAGDRFQVNASYEVPITICEAFVFITDYEGAKNLPGVVDSKVLSRSGNKVKVARSLEERILFIPFEMRSELEYVEIPNRALLFEQLSGDTKYYKGSWRLFSEKDFTAFKYDAQIEPNSLVPSVVIEFFIKNILRRQFESMAEAALLKRSVPPKTCR</sequence>
<accession>A0A0E3ZLH5</accession>
<dbReference type="EMBL" id="CP007501">
    <property type="protein sequence ID" value="AKD26362.1"/>
    <property type="molecule type" value="Genomic_DNA"/>
</dbReference>
<dbReference type="RefSeq" id="WP_046330996.1">
    <property type="nucleotide sequence ID" value="NZ_CP007501.1"/>
</dbReference>
<evidence type="ECO:0000256" key="1">
    <source>
        <dbReference type="ARBA" id="ARBA00008918"/>
    </source>
</evidence>
<dbReference type="HOGENOM" id="CLU_096459_0_0_4"/>
<feature type="chain" id="PRO_5002417182" evidence="2">
    <location>
        <begin position="19"/>
        <end position="188"/>
    </location>
</feature>
<dbReference type="InterPro" id="IPR005031">
    <property type="entry name" value="COQ10_START"/>
</dbReference>
<evidence type="ECO:0000313" key="5">
    <source>
        <dbReference type="Proteomes" id="UP000061135"/>
    </source>
</evidence>
<feature type="signal peptide" evidence="2">
    <location>
        <begin position="1"/>
        <end position="18"/>
    </location>
</feature>
<protein>
    <submittedName>
        <fullName evidence="4">Polyketide cyclase / dehydrase and lipid transport</fullName>
    </submittedName>
</protein>
<dbReference type="Gene3D" id="3.30.530.20">
    <property type="match status" value="1"/>
</dbReference>
<evidence type="ECO:0000313" key="4">
    <source>
        <dbReference type="EMBL" id="AKD26362.1"/>
    </source>
</evidence>
<dbReference type="PANTHER" id="PTHR34060">
    <property type="entry name" value="POLYKETIDE CYCLASE / DEHYDRASE AND LIPID TRANSPORT PROTEIN"/>
    <property type="match status" value="1"/>
</dbReference>
<gene>
    <name evidence="4" type="ORF">CL55_00020290</name>
</gene>
<dbReference type="AlphaFoldDB" id="A0A0E3ZLH5"/>
<proteinExistence type="inferred from homology"/>
<dbReference type="PANTHER" id="PTHR34060:SF1">
    <property type="entry name" value="POLYKETIDE CYCLASE _ DEHYDRASE AND LIPID TRANSPORT PROTEIN"/>
    <property type="match status" value="1"/>
</dbReference>
<keyword evidence="5" id="KW-1185">Reference proteome</keyword>
<feature type="domain" description="Coenzyme Q-binding protein COQ10 START" evidence="3">
    <location>
        <begin position="47"/>
        <end position="172"/>
    </location>
</feature>
<dbReference type="OrthoDB" id="9132148at2"/>
<dbReference type="Pfam" id="PF03364">
    <property type="entry name" value="Polyketide_cyc"/>
    <property type="match status" value="1"/>
</dbReference>
<evidence type="ECO:0000259" key="3">
    <source>
        <dbReference type="Pfam" id="PF03364"/>
    </source>
</evidence>